<proteinExistence type="inferred from homology"/>
<dbReference type="InterPro" id="IPR005344">
    <property type="entry name" value="TMEM33/Pom33"/>
</dbReference>
<dbReference type="InParanoid" id="C1EIM9"/>
<gene>
    <name evidence="7" type="ORF">MICPUN_109602</name>
</gene>
<dbReference type="EMBL" id="CP001333">
    <property type="protein sequence ID" value="ACO67889.1"/>
    <property type="molecule type" value="Genomic_DNA"/>
</dbReference>
<dbReference type="GO" id="GO:0061024">
    <property type="term" value="P:membrane organization"/>
    <property type="evidence" value="ECO:0007669"/>
    <property type="project" value="TreeGrafter"/>
</dbReference>
<evidence type="ECO:0000256" key="2">
    <source>
        <dbReference type="ARBA" id="ARBA00007322"/>
    </source>
</evidence>
<dbReference type="RefSeq" id="XP_002506631.1">
    <property type="nucleotide sequence ID" value="XM_002506585.1"/>
</dbReference>
<reference evidence="7 8" key="1">
    <citation type="journal article" date="2009" name="Science">
        <title>Green evolution and dynamic adaptations revealed by genomes of the marine picoeukaryotes Micromonas.</title>
        <authorList>
            <person name="Worden A.Z."/>
            <person name="Lee J.H."/>
            <person name="Mock T."/>
            <person name="Rouze P."/>
            <person name="Simmons M.P."/>
            <person name="Aerts A.L."/>
            <person name="Allen A.E."/>
            <person name="Cuvelier M.L."/>
            <person name="Derelle E."/>
            <person name="Everett M.V."/>
            <person name="Foulon E."/>
            <person name="Grimwood J."/>
            <person name="Gundlach H."/>
            <person name="Henrissat B."/>
            <person name="Napoli C."/>
            <person name="McDonald S.M."/>
            <person name="Parker M.S."/>
            <person name="Rombauts S."/>
            <person name="Salamov A."/>
            <person name="Von Dassow P."/>
            <person name="Badger J.H."/>
            <person name="Coutinho P.M."/>
            <person name="Demir E."/>
            <person name="Dubchak I."/>
            <person name="Gentemann C."/>
            <person name="Eikrem W."/>
            <person name="Gready J.E."/>
            <person name="John U."/>
            <person name="Lanier W."/>
            <person name="Lindquist E.A."/>
            <person name="Lucas S."/>
            <person name="Mayer K.F."/>
            <person name="Moreau H."/>
            <person name="Not F."/>
            <person name="Otillar R."/>
            <person name="Panaud O."/>
            <person name="Pangilinan J."/>
            <person name="Paulsen I."/>
            <person name="Piegu B."/>
            <person name="Poliakov A."/>
            <person name="Robbens S."/>
            <person name="Schmutz J."/>
            <person name="Toulza E."/>
            <person name="Wyss T."/>
            <person name="Zelensky A."/>
            <person name="Zhou K."/>
            <person name="Armbrust E.V."/>
            <person name="Bhattacharya D."/>
            <person name="Goodenough U.W."/>
            <person name="Van de Peer Y."/>
            <person name="Grigoriev I.V."/>
        </authorList>
    </citation>
    <scope>NUCLEOTIDE SEQUENCE [LARGE SCALE GENOMIC DNA]</scope>
    <source>
        <strain evidence="8">RCC299 / NOUM17</strain>
    </source>
</reference>
<comment type="similarity">
    <text evidence="2">Belongs to the PER33/POM33 family.</text>
</comment>
<name>C1EIM9_MICCC</name>
<keyword evidence="3 6" id="KW-0812">Transmembrane</keyword>
<evidence type="ECO:0000256" key="5">
    <source>
        <dbReference type="ARBA" id="ARBA00023136"/>
    </source>
</evidence>
<evidence type="ECO:0000256" key="1">
    <source>
        <dbReference type="ARBA" id="ARBA00004141"/>
    </source>
</evidence>
<evidence type="ECO:0000256" key="6">
    <source>
        <dbReference type="SAM" id="Phobius"/>
    </source>
</evidence>
<dbReference type="GeneID" id="8249382"/>
<evidence type="ECO:0000256" key="4">
    <source>
        <dbReference type="ARBA" id="ARBA00022989"/>
    </source>
</evidence>
<dbReference type="KEGG" id="mis:MICPUN_109602"/>
<organism evidence="7 8">
    <name type="scientific">Micromonas commoda (strain RCC299 / NOUM17 / CCMP2709)</name>
    <name type="common">Picoplanktonic green alga</name>
    <dbReference type="NCBI Taxonomy" id="296587"/>
    <lineage>
        <taxon>Eukaryota</taxon>
        <taxon>Viridiplantae</taxon>
        <taxon>Chlorophyta</taxon>
        <taxon>Mamiellophyceae</taxon>
        <taxon>Mamiellales</taxon>
        <taxon>Mamiellaceae</taxon>
        <taxon>Micromonas</taxon>
    </lineage>
</organism>
<protein>
    <submittedName>
        <fullName evidence="7">Uncharacterized protein</fullName>
    </submittedName>
</protein>
<dbReference type="InterPro" id="IPR051645">
    <property type="entry name" value="PER33/POM33_regulator"/>
</dbReference>
<dbReference type="OrthoDB" id="498214at2759"/>
<keyword evidence="8" id="KW-1185">Reference proteome</keyword>
<feature type="transmembrane region" description="Helical" evidence="6">
    <location>
        <begin position="46"/>
        <end position="65"/>
    </location>
</feature>
<dbReference type="GO" id="GO:0016020">
    <property type="term" value="C:membrane"/>
    <property type="evidence" value="ECO:0007669"/>
    <property type="project" value="UniProtKB-SubCell"/>
</dbReference>
<dbReference type="Pfam" id="PF03661">
    <property type="entry name" value="TMEM33_Pom33"/>
    <property type="match status" value="1"/>
</dbReference>
<keyword evidence="5 6" id="KW-0472">Membrane</keyword>
<dbReference type="PANTHER" id="PTHR12703">
    <property type="entry name" value="TRANSMEMBRANE PROTEIN 33"/>
    <property type="match status" value="1"/>
</dbReference>
<evidence type="ECO:0000313" key="7">
    <source>
        <dbReference type="EMBL" id="ACO67889.1"/>
    </source>
</evidence>
<keyword evidence="4 6" id="KW-1133">Transmembrane helix</keyword>
<accession>C1EIM9</accession>
<sequence>MADAAKPKMDFRTMFFFAMTLSLCLNTVVCFIGSLGLPFVKAFTLVTYRAALMSASVAFLYRIAYSLKPPASMMSIAGWRASLAPVLNSNGAHYVIYSIVFAMGRPVPTVLFPLTICGGYQLLTIANKHFPATLKRVRGDRLFALAQQEMHKMMAMCATMECSMLPLLIMELFTPARSVTRVFMYVNYLRRRYACKDDTVFRIKYTYGNAGQFHQQVWGMLDQRTSPILRRVPGIDKVLGPLKRWFTQGAAPMKTQ</sequence>
<dbReference type="AlphaFoldDB" id="C1EIM9"/>
<dbReference type="Proteomes" id="UP000002009">
    <property type="component" value="Chromosome 15"/>
</dbReference>
<evidence type="ECO:0000256" key="3">
    <source>
        <dbReference type="ARBA" id="ARBA00022692"/>
    </source>
</evidence>
<dbReference type="GO" id="GO:0071786">
    <property type="term" value="P:endoplasmic reticulum tubular network organization"/>
    <property type="evidence" value="ECO:0007669"/>
    <property type="project" value="TreeGrafter"/>
</dbReference>
<comment type="subcellular location">
    <subcellularLocation>
        <location evidence="1">Membrane</location>
        <topology evidence="1">Multi-pass membrane protein</topology>
    </subcellularLocation>
</comment>
<dbReference type="PANTHER" id="PTHR12703:SF4">
    <property type="entry name" value="TRANSMEMBRANE PROTEIN 33"/>
    <property type="match status" value="1"/>
</dbReference>
<evidence type="ECO:0000313" key="8">
    <source>
        <dbReference type="Proteomes" id="UP000002009"/>
    </source>
</evidence>
<dbReference type="GO" id="GO:0005783">
    <property type="term" value="C:endoplasmic reticulum"/>
    <property type="evidence" value="ECO:0007669"/>
    <property type="project" value="TreeGrafter"/>
</dbReference>
<dbReference type="OMA" id="VFRIKFT"/>